<dbReference type="InterPro" id="IPR037401">
    <property type="entry name" value="SnoaL-like"/>
</dbReference>
<reference evidence="2" key="1">
    <citation type="submission" date="2021-01" db="EMBL/GenBank/DDBJ databases">
        <authorList>
            <person name="Corre E."/>
            <person name="Pelletier E."/>
            <person name="Niang G."/>
            <person name="Scheremetjew M."/>
            <person name="Finn R."/>
            <person name="Kale V."/>
            <person name="Holt S."/>
            <person name="Cochrane G."/>
            <person name="Meng A."/>
            <person name="Brown T."/>
            <person name="Cohen L."/>
        </authorList>
    </citation>
    <scope>NUCLEOTIDE SEQUENCE</scope>
    <source>
        <strain evidence="2">CCMP722</strain>
    </source>
</reference>
<dbReference type="AlphaFoldDB" id="A0A7S0WM95"/>
<organism evidence="2">
    <name type="scientific">Pyramimonas obovata</name>
    <dbReference type="NCBI Taxonomy" id="1411642"/>
    <lineage>
        <taxon>Eukaryota</taxon>
        <taxon>Viridiplantae</taxon>
        <taxon>Chlorophyta</taxon>
        <taxon>Pyramimonadophyceae</taxon>
        <taxon>Pyramimonadales</taxon>
        <taxon>Pyramimonadaceae</taxon>
        <taxon>Pyramimonas</taxon>
        <taxon>Pyramimonas incertae sedis</taxon>
    </lineage>
</organism>
<dbReference type="InterPro" id="IPR032710">
    <property type="entry name" value="NTF2-like_dom_sf"/>
</dbReference>
<dbReference type="Gene3D" id="3.10.450.50">
    <property type="match status" value="2"/>
</dbReference>
<evidence type="ECO:0000259" key="1">
    <source>
        <dbReference type="Pfam" id="PF12680"/>
    </source>
</evidence>
<feature type="domain" description="SnoaL-like" evidence="1">
    <location>
        <begin position="105"/>
        <end position="203"/>
    </location>
</feature>
<proteinExistence type="predicted"/>
<accession>A0A7S0WM95</accession>
<evidence type="ECO:0000313" key="2">
    <source>
        <dbReference type="EMBL" id="CAD8673176.1"/>
    </source>
</evidence>
<feature type="domain" description="SnoaL-like" evidence="1">
    <location>
        <begin position="266"/>
        <end position="366"/>
    </location>
</feature>
<sequence>MHSTALRVRLSKNCSGIRTGTSPRLSRNLAPAVATSQHRAANGKREASHTISCRNGVSAHGRSDLLRCRAVADDSSPPVDVPYVEIDDVEPEPAPVTRDGASVVLGYFDAFNRRDMDAAIQFISPECVFEDLGMYSVGMKGTEPIRGFLDKWADYPDDAVVIIDEIVEGDAEATGVVWHMEVAGKGMPLSRGASFYRLAPDGKLGFIRDLVEPFAKAGDIGLGVMNNLFPVIRQLPPSIARAFVQPLPQPVPEEGAASSLATKQVLELYSALDRRDMATVDSILSPDVYYHDLGLYNDAFEDYDALKAFFTAWADFPEDVSIVPDDYTTDGRGAVSIVWHVEVGGIPMPFSRGCSFYKVDDDGRVVFGRDVVEFLIKTGDATFPIMGAMMPVVRMMPRVGF</sequence>
<dbReference type="PANTHER" id="PTHR33698:SF3">
    <property type="entry name" value="OS09G0266000 PROTEIN"/>
    <property type="match status" value="1"/>
</dbReference>
<dbReference type="SUPFAM" id="SSF54427">
    <property type="entry name" value="NTF2-like"/>
    <property type="match status" value="2"/>
</dbReference>
<dbReference type="Pfam" id="PF12680">
    <property type="entry name" value="SnoaL_2"/>
    <property type="match status" value="2"/>
</dbReference>
<dbReference type="PANTHER" id="PTHR33698">
    <property type="entry name" value="NUCLEAR TRANSPORT FACTOR 2 (NTF2)-LIKE PROTEIN"/>
    <property type="match status" value="1"/>
</dbReference>
<gene>
    <name evidence="2" type="ORF">POBO1169_LOCUS11656</name>
</gene>
<name>A0A7S0WM95_9CHLO</name>
<dbReference type="EMBL" id="HBFA01022949">
    <property type="protein sequence ID" value="CAD8673176.1"/>
    <property type="molecule type" value="Transcribed_RNA"/>
</dbReference>
<protein>
    <recommendedName>
        <fullName evidence="1">SnoaL-like domain-containing protein</fullName>
    </recommendedName>
</protein>